<evidence type="ECO:0000313" key="1">
    <source>
        <dbReference type="EMBL" id="AZS13737.1"/>
    </source>
</evidence>
<dbReference type="Proteomes" id="UP000270678">
    <property type="component" value="Chromosome"/>
</dbReference>
<reference evidence="2" key="1">
    <citation type="submission" date="2018-12" db="EMBL/GenBank/DDBJ databases">
        <title>Complete genome sequence of Paenibacillus sp. MBLB1234.</title>
        <authorList>
            <person name="Nam Y.-D."/>
            <person name="Kang J."/>
            <person name="Chung W.-H."/>
            <person name="Park Y.S."/>
        </authorList>
    </citation>
    <scope>NUCLEOTIDE SEQUENCE [LARGE SCALE GENOMIC DNA]</scope>
    <source>
        <strain evidence="2">MBLB1234</strain>
    </source>
</reference>
<dbReference type="AlphaFoldDB" id="A0A3S9UUC2"/>
<dbReference type="EMBL" id="CP034346">
    <property type="protein sequence ID" value="AZS13737.1"/>
    <property type="molecule type" value="Genomic_DNA"/>
</dbReference>
<organism evidence="1 2">
    <name type="scientific">Paenibacillus lutimineralis</name>
    <dbReference type="NCBI Taxonomy" id="2707005"/>
    <lineage>
        <taxon>Bacteria</taxon>
        <taxon>Bacillati</taxon>
        <taxon>Bacillota</taxon>
        <taxon>Bacilli</taxon>
        <taxon>Bacillales</taxon>
        <taxon>Paenibacillaceae</taxon>
        <taxon>Paenibacillus</taxon>
    </lineage>
</organism>
<proteinExistence type="predicted"/>
<gene>
    <name evidence="1" type="ORF">EI981_04110</name>
</gene>
<protein>
    <submittedName>
        <fullName evidence="1">Uncharacterized protein</fullName>
    </submittedName>
</protein>
<evidence type="ECO:0000313" key="2">
    <source>
        <dbReference type="Proteomes" id="UP000270678"/>
    </source>
</evidence>
<name>A0A3S9UUC2_9BACL</name>
<keyword evidence="2" id="KW-1185">Reference proteome</keyword>
<dbReference type="KEGG" id="plut:EI981_04110"/>
<dbReference type="OrthoDB" id="2431483at2"/>
<sequence>MKVDHSLRISSEEVEREFIQNNSKIEQAGAWIGHVLWLVVYVYEPGQKKYVLCGKLDCQYCVKARREKNYLPLLESNCYTFKMCVIYCQYFEGEKL</sequence>
<accession>A0A3S9UUC2</accession>